<gene>
    <name evidence="2" type="ORF">ROJ8625_01113</name>
</gene>
<sequence>MGATPKASVRACATAGLVMAGPLAAEDVTRGDLMVWHCEIAAVETDLAEPPARVGDCLLWLYGSAIATGSSCRHARLRTPDGATFYACRISGGAPLPKPAQLAAWRSVMTTDGPFGAWTLFDDTGARTYRAGFSCTRLSLGGLPERPDCSPTGESARLSPIVPGPGAS</sequence>
<evidence type="ECO:0000313" key="3">
    <source>
        <dbReference type="Proteomes" id="UP000193570"/>
    </source>
</evidence>
<dbReference type="Proteomes" id="UP000193570">
    <property type="component" value="Unassembled WGS sequence"/>
</dbReference>
<accession>A0A1X6YQ12</accession>
<dbReference type="EMBL" id="FWFK01000002">
    <property type="protein sequence ID" value="SLN27103.1"/>
    <property type="molecule type" value="Genomic_DNA"/>
</dbReference>
<organism evidence="2 3">
    <name type="scientific">Roseivivax jejudonensis</name>
    <dbReference type="NCBI Taxonomy" id="1529041"/>
    <lineage>
        <taxon>Bacteria</taxon>
        <taxon>Pseudomonadati</taxon>
        <taxon>Pseudomonadota</taxon>
        <taxon>Alphaproteobacteria</taxon>
        <taxon>Rhodobacterales</taxon>
        <taxon>Roseobacteraceae</taxon>
        <taxon>Roseivivax</taxon>
    </lineage>
</organism>
<evidence type="ECO:0000256" key="1">
    <source>
        <dbReference type="SAM" id="MobiDB-lite"/>
    </source>
</evidence>
<protein>
    <submittedName>
        <fullName evidence="2">Uncharacterized protein</fullName>
    </submittedName>
</protein>
<dbReference type="AlphaFoldDB" id="A0A1X6YQ12"/>
<reference evidence="2 3" key="1">
    <citation type="submission" date="2017-03" db="EMBL/GenBank/DDBJ databases">
        <authorList>
            <person name="Afonso C.L."/>
            <person name="Miller P.J."/>
            <person name="Scott M.A."/>
            <person name="Spackman E."/>
            <person name="Goraichik I."/>
            <person name="Dimitrov K.M."/>
            <person name="Suarez D.L."/>
            <person name="Swayne D.E."/>
        </authorList>
    </citation>
    <scope>NUCLEOTIDE SEQUENCE [LARGE SCALE GENOMIC DNA]</scope>
    <source>
        <strain evidence="2 3">CECT 8625</strain>
    </source>
</reference>
<proteinExistence type="predicted"/>
<evidence type="ECO:0000313" key="2">
    <source>
        <dbReference type="EMBL" id="SLN27103.1"/>
    </source>
</evidence>
<keyword evidence="3" id="KW-1185">Reference proteome</keyword>
<name>A0A1X6YQ12_9RHOB</name>
<feature type="region of interest" description="Disordered" evidence="1">
    <location>
        <begin position="146"/>
        <end position="168"/>
    </location>
</feature>